<dbReference type="OrthoDB" id="7887808at2759"/>
<accession>I1BHH4</accession>
<dbReference type="Proteomes" id="UP000009138">
    <property type="component" value="Unassembled WGS sequence"/>
</dbReference>
<protein>
    <submittedName>
        <fullName evidence="2">Uncharacterized protein</fullName>
    </submittedName>
</protein>
<dbReference type="STRING" id="246409.I1BHH4"/>
<reference evidence="2 3" key="1">
    <citation type="journal article" date="2009" name="PLoS Genet.">
        <title>Genomic analysis of the basal lineage fungus Rhizopus oryzae reveals a whole-genome duplication.</title>
        <authorList>
            <person name="Ma L.-J."/>
            <person name="Ibrahim A.S."/>
            <person name="Skory C."/>
            <person name="Grabherr M.G."/>
            <person name="Burger G."/>
            <person name="Butler M."/>
            <person name="Elias M."/>
            <person name="Idnurm A."/>
            <person name="Lang B.F."/>
            <person name="Sone T."/>
            <person name="Abe A."/>
            <person name="Calvo S.E."/>
            <person name="Corrochano L.M."/>
            <person name="Engels R."/>
            <person name="Fu J."/>
            <person name="Hansberg W."/>
            <person name="Kim J.-M."/>
            <person name="Kodira C.D."/>
            <person name="Koehrsen M.J."/>
            <person name="Liu B."/>
            <person name="Miranda-Saavedra D."/>
            <person name="O'Leary S."/>
            <person name="Ortiz-Castellanos L."/>
            <person name="Poulter R."/>
            <person name="Rodriguez-Romero J."/>
            <person name="Ruiz-Herrera J."/>
            <person name="Shen Y.-Q."/>
            <person name="Zeng Q."/>
            <person name="Galagan J."/>
            <person name="Birren B.W."/>
            <person name="Cuomo C.A."/>
            <person name="Wickes B.L."/>
        </authorList>
    </citation>
    <scope>NUCLEOTIDE SEQUENCE [LARGE SCALE GENOMIC DNA]</scope>
    <source>
        <strain evidence="3">RA 99-880 / ATCC MYA-4621 / FGSC 9543 / NRRL 43880</strain>
    </source>
</reference>
<organism evidence="2 3">
    <name type="scientific">Rhizopus delemar (strain RA 99-880 / ATCC MYA-4621 / FGSC 9543 / NRRL 43880)</name>
    <name type="common">Mucormycosis agent</name>
    <name type="synonym">Rhizopus arrhizus var. delemar</name>
    <dbReference type="NCBI Taxonomy" id="246409"/>
    <lineage>
        <taxon>Eukaryota</taxon>
        <taxon>Fungi</taxon>
        <taxon>Fungi incertae sedis</taxon>
        <taxon>Mucoromycota</taxon>
        <taxon>Mucoromycotina</taxon>
        <taxon>Mucoromycetes</taxon>
        <taxon>Mucorales</taxon>
        <taxon>Mucorineae</taxon>
        <taxon>Rhizopodaceae</taxon>
        <taxon>Rhizopus</taxon>
    </lineage>
</organism>
<dbReference type="InParanoid" id="I1BHH4"/>
<sequence length="127" mass="15132">MSISLVREHFRNLKNYKEKRINGKYLKIRNTGLINKINSKHTQLSLFSPIFNSDFETESEAFDHSHREFVALVLDPRSSAYKLIALGQMYQPHDKDWIKDRLIAHFSRQQAPPPPQTQHRRNNRRNY</sequence>
<evidence type="ECO:0000313" key="3">
    <source>
        <dbReference type="Proteomes" id="UP000009138"/>
    </source>
</evidence>
<dbReference type="GeneID" id="93607330"/>
<evidence type="ECO:0000256" key="1">
    <source>
        <dbReference type="SAM" id="MobiDB-lite"/>
    </source>
</evidence>
<dbReference type="VEuPathDB" id="FungiDB:RO3G_00358"/>
<gene>
    <name evidence="2" type="ORF">RO3G_00358</name>
</gene>
<dbReference type="RefSeq" id="XP_067511050.1">
    <property type="nucleotide sequence ID" value="XM_067654949.1"/>
</dbReference>
<name>I1BHH4_RHIO9</name>
<dbReference type="AlphaFoldDB" id="I1BHH4"/>
<proteinExistence type="predicted"/>
<feature type="compositionally biased region" description="Basic residues" evidence="1">
    <location>
        <begin position="118"/>
        <end position="127"/>
    </location>
</feature>
<feature type="region of interest" description="Disordered" evidence="1">
    <location>
        <begin position="108"/>
        <end position="127"/>
    </location>
</feature>
<keyword evidence="3" id="KW-1185">Reference proteome</keyword>
<dbReference type="EMBL" id="CH476732">
    <property type="protein sequence ID" value="EIE75654.1"/>
    <property type="molecule type" value="Genomic_DNA"/>
</dbReference>
<dbReference type="eggNOG" id="KOG1766">
    <property type="taxonomic scope" value="Eukaryota"/>
</dbReference>
<evidence type="ECO:0000313" key="2">
    <source>
        <dbReference type="EMBL" id="EIE75654.1"/>
    </source>
</evidence>